<dbReference type="EMBL" id="ML220112">
    <property type="protein sequence ID" value="TGZ84743.1"/>
    <property type="molecule type" value="Genomic_DNA"/>
</dbReference>
<dbReference type="OrthoDB" id="275715at2759"/>
<evidence type="ECO:0000313" key="2">
    <source>
        <dbReference type="EMBL" id="TGZ84743.1"/>
    </source>
</evidence>
<accession>A0A4S2N6B9</accession>
<feature type="compositionally biased region" description="Basic residues" evidence="1">
    <location>
        <begin position="162"/>
        <end position="182"/>
    </location>
</feature>
<keyword evidence="3" id="KW-1185">Reference proteome</keyword>
<dbReference type="InParanoid" id="A0A4S2N6B9"/>
<name>A0A4S2N6B9_9PEZI</name>
<reference evidence="2 3" key="1">
    <citation type="submission" date="2019-04" db="EMBL/GenBank/DDBJ databases">
        <title>Comparative genomics and transcriptomics to analyze fruiting body development in filamentous ascomycetes.</title>
        <authorList>
            <consortium name="DOE Joint Genome Institute"/>
            <person name="Lutkenhaus R."/>
            <person name="Traeger S."/>
            <person name="Breuer J."/>
            <person name="Kuo A."/>
            <person name="Lipzen A."/>
            <person name="Pangilinan J."/>
            <person name="Dilworth D."/>
            <person name="Sandor L."/>
            <person name="Poggeler S."/>
            <person name="Barry K."/>
            <person name="Grigoriev I.V."/>
            <person name="Nowrousian M."/>
        </authorList>
    </citation>
    <scope>NUCLEOTIDE SEQUENCE [LARGE SCALE GENOMIC DNA]</scope>
    <source>
        <strain evidence="2 3">CBS 389.68</strain>
    </source>
</reference>
<dbReference type="AlphaFoldDB" id="A0A4S2N6B9"/>
<organism evidence="2 3">
    <name type="scientific">Ascodesmis nigricans</name>
    <dbReference type="NCBI Taxonomy" id="341454"/>
    <lineage>
        <taxon>Eukaryota</taxon>
        <taxon>Fungi</taxon>
        <taxon>Dikarya</taxon>
        <taxon>Ascomycota</taxon>
        <taxon>Pezizomycotina</taxon>
        <taxon>Pezizomycetes</taxon>
        <taxon>Pezizales</taxon>
        <taxon>Ascodesmidaceae</taxon>
        <taxon>Ascodesmis</taxon>
    </lineage>
</organism>
<gene>
    <name evidence="2" type="ORF">EX30DRAFT_337218</name>
</gene>
<dbReference type="Proteomes" id="UP000298138">
    <property type="component" value="Unassembled WGS sequence"/>
</dbReference>
<evidence type="ECO:0000313" key="3">
    <source>
        <dbReference type="Proteomes" id="UP000298138"/>
    </source>
</evidence>
<proteinExistence type="predicted"/>
<protein>
    <submittedName>
        <fullName evidence="2">Uncharacterized protein</fullName>
    </submittedName>
</protein>
<sequence length="255" mass="27620">MSYRPPGRSSRSSRTTHDHDVFDGLPVRRWTKQWVTIHSRPPAIPGTQPDHPLPKDAALLSETSRGLLAAARNAGTPNTAEASALQREREQAQAQAAQQSGAVPLFQTKQWALMPKHLEAEIPEPVYLSKVPGGLAGKRIGVGSEKGEEKGRLIVGGAGGGSRRRNPPPPNKKKTKRGRKKKVDIEREAAEKTAAEAKENGTVETVDVEMVDVDAATKEAEVPVTAVGEAVENLEIIEEKKALEEKVVDADKMEE</sequence>
<feature type="compositionally biased region" description="Basic and acidic residues" evidence="1">
    <location>
        <begin position="183"/>
        <end position="201"/>
    </location>
</feature>
<feature type="region of interest" description="Disordered" evidence="1">
    <location>
        <begin position="1"/>
        <end position="24"/>
    </location>
</feature>
<evidence type="ECO:0000256" key="1">
    <source>
        <dbReference type="SAM" id="MobiDB-lite"/>
    </source>
</evidence>
<feature type="compositionally biased region" description="Low complexity" evidence="1">
    <location>
        <begin position="1"/>
        <end position="13"/>
    </location>
</feature>
<dbReference type="STRING" id="341454.A0A4S2N6B9"/>
<feature type="region of interest" description="Disordered" evidence="1">
    <location>
        <begin position="140"/>
        <end position="203"/>
    </location>
</feature>